<dbReference type="EMBL" id="JAGMUU010000006">
    <property type="protein sequence ID" value="KAH7150519.1"/>
    <property type="molecule type" value="Genomic_DNA"/>
</dbReference>
<evidence type="ECO:0008006" key="3">
    <source>
        <dbReference type="Google" id="ProtNLM"/>
    </source>
</evidence>
<evidence type="ECO:0000313" key="2">
    <source>
        <dbReference type="Proteomes" id="UP000717696"/>
    </source>
</evidence>
<gene>
    <name evidence="1" type="ORF">B0J13DRAFT_594795</name>
</gene>
<protein>
    <recommendedName>
        <fullName evidence="3">O-methyltransferase domain-containing protein</fullName>
    </recommendedName>
</protein>
<dbReference type="SUPFAM" id="SSF46785">
    <property type="entry name" value="Winged helix' DNA-binding domain"/>
    <property type="match status" value="1"/>
</dbReference>
<comment type="caution">
    <text evidence="1">The sequence shown here is derived from an EMBL/GenBank/DDBJ whole genome shotgun (WGS) entry which is preliminary data.</text>
</comment>
<dbReference type="InterPro" id="IPR036388">
    <property type="entry name" value="WH-like_DNA-bd_sf"/>
</dbReference>
<sequence>MDPGHLAALAEDISKESEVLVQLLEVHDSPDADVETEARPHGSAIEQSQSRLLGLSERLDRLLRGPSNVLHEFVASNWDRGALYCLLEHGVLELIPLDGPATLAELAAKTSISADKLLAILRLAVCGDIIQEPASEVFRHGPISRELTSDPGLKAFIGFQLFETRVASAHLADSLKQPNPYWFGQSAFEYARTFQHGRDTNRSFFEVTRFPRRTPHFLADEYSGVSFEEQQFPGEMTHPPVDEDAPAHIYYLNSILWNLPDEDCIIVLRVFLIPLKKLPNSVLLPHVDKAYRRRDVTVMTMHNAKVRTEEEWRKMFHEASPNFKIRSTVGYTSHSCRAQWEVTWDVAKIEQT</sequence>
<dbReference type="SUPFAM" id="SSF53335">
    <property type="entry name" value="S-adenosyl-L-methionine-dependent methyltransferases"/>
    <property type="match status" value="1"/>
</dbReference>
<dbReference type="InterPro" id="IPR029063">
    <property type="entry name" value="SAM-dependent_MTases_sf"/>
</dbReference>
<dbReference type="Proteomes" id="UP000717696">
    <property type="component" value="Unassembled WGS sequence"/>
</dbReference>
<dbReference type="OrthoDB" id="1606438at2759"/>
<keyword evidence="2" id="KW-1185">Reference proteome</keyword>
<dbReference type="Gene3D" id="1.10.10.10">
    <property type="entry name" value="Winged helix-like DNA-binding domain superfamily/Winged helix DNA-binding domain"/>
    <property type="match status" value="1"/>
</dbReference>
<dbReference type="AlphaFoldDB" id="A0A9P9F2S2"/>
<organism evidence="1 2">
    <name type="scientific">Dactylonectria estremocensis</name>
    <dbReference type="NCBI Taxonomy" id="1079267"/>
    <lineage>
        <taxon>Eukaryota</taxon>
        <taxon>Fungi</taxon>
        <taxon>Dikarya</taxon>
        <taxon>Ascomycota</taxon>
        <taxon>Pezizomycotina</taxon>
        <taxon>Sordariomycetes</taxon>
        <taxon>Hypocreomycetidae</taxon>
        <taxon>Hypocreales</taxon>
        <taxon>Nectriaceae</taxon>
        <taxon>Dactylonectria</taxon>
    </lineage>
</organism>
<accession>A0A9P9F2S2</accession>
<proteinExistence type="predicted"/>
<evidence type="ECO:0000313" key="1">
    <source>
        <dbReference type="EMBL" id="KAH7150519.1"/>
    </source>
</evidence>
<dbReference type="PANTHER" id="PTHR43712:SF12">
    <property type="entry name" value="STERIGMATOCYSTIN 8-O-METHYLTRANSFERASE"/>
    <property type="match status" value="1"/>
</dbReference>
<name>A0A9P9F2S2_9HYPO</name>
<dbReference type="Gene3D" id="3.40.50.150">
    <property type="entry name" value="Vaccinia Virus protein VP39"/>
    <property type="match status" value="1"/>
</dbReference>
<dbReference type="PANTHER" id="PTHR43712">
    <property type="entry name" value="PUTATIVE (AFU_ORTHOLOGUE AFUA_4G14580)-RELATED"/>
    <property type="match status" value="1"/>
</dbReference>
<dbReference type="InterPro" id="IPR036390">
    <property type="entry name" value="WH_DNA-bd_sf"/>
</dbReference>
<reference evidence="1" key="1">
    <citation type="journal article" date="2021" name="Nat. Commun.">
        <title>Genetic determinants of endophytism in the Arabidopsis root mycobiome.</title>
        <authorList>
            <person name="Mesny F."/>
            <person name="Miyauchi S."/>
            <person name="Thiergart T."/>
            <person name="Pickel B."/>
            <person name="Atanasova L."/>
            <person name="Karlsson M."/>
            <person name="Huettel B."/>
            <person name="Barry K.W."/>
            <person name="Haridas S."/>
            <person name="Chen C."/>
            <person name="Bauer D."/>
            <person name="Andreopoulos W."/>
            <person name="Pangilinan J."/>
            <person name="LaButti K."/>
            <person name="Riley R."/>
            <person name="Lipzen A."/>
            <person name="Clum A."/>
            <person name="Drula E."/>
            <person name="Henrissat B."/>
            <person name="Kohler A."/>
            <person name="Grigoriev I.V."/>
            <person name="Martin F.M."/>
            <person name="Hacquard S."/>
        </authorList>
    </citation>
    <scope>NUCLEOTIDE SEQUENCE</scope>
    <source>
        <strain evidence="1">MPI-CAGE-AT-0021</strain>
    </source>
</reference>